<dbReference type="SUPFAM" id="SSF56300">
    <property type="entry name" value="Metallo-dependent phosphatases"/>
    <property type="match status" value="1"/>
</dbReference>
<dbReference type="PANTHER" id="PTHR42850">
    <property type="entry name" value="METALLOPHOSPHOESTERASE"/>
    <property type="match status" value="1"/>
</dbReference>
<accession>A0ABP9EPU3</accession>
<evidence type="ECO:0000259" key="2">
    <source>
        <dbReference type="Pfam" id="PF12850"/>
    </source>
</evidence>
<gene>
    <name evidence="3" type="ORF">GCM10023311_01020</name>
</gene>
<comment type="caution">
    <text evidence="3">The sequence shown here is derived from an EMBL/GenBank/DDBJ whole genome shotgun (WGS) entry which is preliminary data.</text>
</comment>
<dbReference type="EMBL" id="BAABJH010000001">
    <property type="protein sequence ID" value="GAA4882720.1"/>
    <property type="molecule type" value="Genomic_DNA"/>
</dbReference>
<comment type="similarity">
    <text evidence="1">Belongs to the metallophosphoesterase superfamily. YfcE family.</text>
</comment>
<evidence type="ECO:0000313" key="3">
    <source>
        <dbReference type="EMBL" id="GAA4882720.1"/>
    </source>
</evidence>
<evidence type="ECO:0000256" key="1">
    <source>
        <dbReference type="ARBA" id="ARBA00008950"/>
    </source>
</evidence>
<keyword evidence="4" id="KW-1185">Reference proteome</keyword>
<dbReference type="InterPro" id="IPR050126">
    <property type="entry name" value="Ap4A_hydrolase"/>
</dbReference>
<reference evidence="4" key="1">
    <citation type="journal article" date="2019" name="Int. J. Syst. Evol. Microbiol.">
        <title>The Global Catalogue of Microorganisms (GCM) 10K type strain sequencing project: providing services to taxonomists for standard genome sequencing and annotation.</title>
        <authorList>
            <consortium name="The Broad Institute Genomics Platform"/>
            <consortium name="The Broad Institute Genome Sequencing Center for Infectious Disease"/>
            <person name="Wu L."/>
            <person name="Ma J."/>
        </authorList>
    </citation>
    <scope>NUCLEOTIDE SEQUENCE [LARGE SCALE GENOMIC DNA]</scope>
    <source>
        <strain evidence="4">JCM 18274</strain>
    </source>
</reference>
<dbReference type="Pfam" id="PF12850">
    <property type="entry name" value="Metallophos_2"/>
    <property type="match status" value="1"/>
</dbReference>
<evidence type="ECO:0000313" key="4">
    <source>
        <dbReference type="Proteomes" id="UP001500433"/>
    </source>
</evidence>
<dbReference type="InterPro" id="IPR011152">
    <property type="entry name" value="Pesterase_MJ0912"/>
</dbReference>
<dbReference type="InterPro" id="IPR024654">
    <property type="entry name" value="Calcineurin-like_PHP_lpxH"/>
</dbReference>
<dbReference type="RefSeq" id="WP_345271941.1">
    <property type="nucleotide sequence ID" value="NZ_BAABJH010000001.1"/>
</dbReference>
<feature type="domain" description="Calcineurin-like phosphoesterase" evidence="2">
    <location>
        <begin position="1"/>
        <end position="196"/>
    </location>
</feature>
<dbReference type="PANTHER" id="PTHR42850:SF2">
    <property type="entry name" value="BLL5683 PROTEIN"/>
    <property type="match status" value="1"/>
</dbReference>
<dbReference type="Gene3D" id="3.60.21.10">
    <property type="match status" value="1"/>
</dbReference>
<name>A0ABP9EPU3_9FLAO</name>
<sequence length="232" mass="26301">MKIAVISDIHGNYDALVEVLKKAKTENVEHLLILGDIVGYYYHPEKILEALSEWSFDIIKGNHEKILEDLINTPSIGESIRLKYGSGHQDAINKLTKKQLEYLKGLPETKSVQFDNISLLMSHGSPWSNDYYIYPDCTKDTIHKCDSKEHDFVLIGHSHYAFAIKNTHSVLINPGSVGQSRQTGGKASWCIINTENGCFQLLSTDYSIENLINEISEKDSDIEYLTKVLRRN</sequence>
<protein>
    <submittedName>
        <fullName evidence="3">Metallophosphoesterase family protein</fullName>
    </submittedName>
</protein>
<organism evidence="3 4">
    <name type="scientific">Flaviramulus aquimarinus</name>
    <dbReference type="NCBI Taxonomy" id="1170456"/>
    <lineage>
        <taxon>Bacteria</taxon>
        <taxon>Pseudomonadati</taxon>
        <taxon>Bacteroidota</taxon>
        <taxon>Flavobacteriia</taxon>
        <taxon>Flavobacteriales</taxon>
        <taxon>Flavobacteriaceae</taxon>
        <taxon>Flaviramulus</taxon>
    </lineage>
</organism>
<dbReference type="PIRSF" id="PIRSF000883">
    <property type="entry name" value="Pesterase_MJ0912"/>
    <property type="match status" value="1"/>
</dbReference>
<dbReference type="Proteomes" id="UP001500433">
    <property type="component" value="Unassembled WGS sequence"/>
</dbReference>
<dbReference type="InterPro" id="IPR029052">
    <property type="entry name" value="Metallo-depent_PP-like"/>
</dbReference>
<proteinExistence type="inferred from homology"/>